<feature type="chain" id="PRO_5038438240" evidence="2">
    <location>
        <begin position="26"/>
        <end position="145"/>
    </location>
</feature>
<comment type="caution">
    <text evidence="3">The sequence shown here is derived from an EMBL/GenBank/DDBJ whole genome shotgun (WGS) entry which is preliminary data.</text>
</comment>
<dbReference type="Proteomes" id="UP000540568">
    <property type="component" value="Unassembled WGS sequence"/>
</dbReference>
<evidence type="ECO:0000313" key="4">
    <source>
        <dbReference type="Proteomes" id="UP000540568"/>
    </source>
</evidence>
<dbReference type="RefSeq" id="WP_182619183.1">
    <property type="nucleotide sequence ID" value="NZ_BAAATF010000016.1"/>
</dbReference>
<proteinExistence type="predicted"/>
<feature type="signal peptide" evidence="2">
    <location>
        <begin position="1"/>
        <end position="25"/>
    </location>
</feature>
<keyword evidence="1" id="KW-0472">Membrane</keyword>
<reference evidence="3 4" key="1">
    <citation type="submission" date="2020-07" db="EMBL/GenBank/DDBJ databases">
        <title>Sequencing the genomes of 1000 actinobacteria strains.</title>
        <authorList>
            <person name="Klenk H.-P."/>
        </authorList>
    </citation>
    <scope>NUCLEOTIDE SEQUENCE [LARGE SCALE GENOMIC DNA]</scope>
    <source>
        <strain evidence="3 4">DSM 44121</strain>
    </source>
</reference>
<evidence type="ECO:0000256" key="1">
    <source>
        <dbReference type="SAM" id="Phobius"/>
    </source>
</evidence>
<accession>A0A7W3PFW7</accession>
<keyword evidence="1" id="KW-0812">Transmembrane</keyword>
<keyword evidence="4" id="KW-1185">Reference proteome</keyword>
<keyword evidence="2" id="KW-0732">Signal</keyword>
<evidence type="ECO:0000313" key="3">
    <source>
        <dbReference type="EMBL" id="MBA8810014.1"/>
    </source>
</evidence>
<gene>
    <name evidence="3" type="ORF">FHX71_003990</name>
</gene>
<organism evidence="3 4">
    <name type="scientific">Promicromonospora sukumoe</name>
    <dbReference type="NCBI Taxonomy" id="88382"/>
    <lineage>
        <taxon>Bacteria</taxon>
        <taxon>Bacillati</taxon>
        <taxon>Actinomycetota</taxon>
        <taxon>Actinomycetes</taxon>
        <taxon>Micrococcales</taxon>
        <taxon>Promicromonosporaceae</taxon>
        <taxon>Promicromonospora</taxon>
    </lineage>
</organism>
<evidence type="ECO:0000256" key="2">
    <source>
        <dbReference type="SAM" id="SignalP"/>
    </source>
</evidence>
<dbReference type="AlphaFoldDB" id="A0A7W3PFW7"/>
<protein>
    <submittedName>
        <fullName evidence="3">Uncharacterized protein</fullName>
    </submittedName>
</protein>
<dbReference type="EMBL" id="JACGWV010000002">
    <property type="protein sequence ID" value="MBA8810014.1"/>
    <property type="molecule type" value="Genomic_DNA"/>
</dbReference>
<sequence>MPRLSIFHVATAVTVLAGGTAAALALTGDTTTSLAVTGVTLALVAVVHLLADRRATKAGRVVLGEIRSSFGSINDDLAELRKKSGAFSDELALLNTRSAALSDSLSETSERSWRQVDSAERRLLASVDAARLEAASTRAEATRTN</sequence>
<feature type="transmembrane region" description="Helical" evidence="1">
    <location>
        <begin position="33"/>
        <end position="51"/>
    </location>
</feature>
<name>A0A7W3PFW7_9MICO</name>
<keyword evidence="1" id="KW-1133">Transmembrane helix</keyword>